<proteinExistence type="predicted"/>
<evidence type="ECO:0000313" key="2">
    <source>
        <dbReference type="Proteomes" id="UP000217289"/>
    </source>
</evidence>
<reference evidence="1 2" key="1">
    <citation type="submission" date="2017-06" db="EMBL/GenBank/DDBJ databases">
        <authorList>
            <person name="Kim H.J."/>
            <person name="Triplett B.A."/>
        </authorList>
    </citation>
    <scope>NUCLEOTIDE SEQUENCE [LARGE SCALE GENOMIC DNA]</scope>
    <source>
        <strain evidence="1 2">DSM 14713</strain>
    </source>
</reference>
<gene>
    <name evidence="1" type="ORF">MEBOL_001066</name>
</gene>
<organism evidence="1 2">
    <name type="scientific">Melittangium boletus DSM 14713</name>
    <dbReference type="NCBI Taxonomy" id="1294270"/>
    <lineage>
        <taxon>Bacteria</taxon>
        <taxon>Pseudomonadati</taxon>
        <taxon>Myxococcota</taxon>
        <taxon>Myxococcia</taxon>
        <taxon>Myxococcales</taxon>
        <taxon>Cystobacterineae</taxon>
        <taxon>Archangiaceae</taxon>
        <taxon>Melittangium</taxon>
    </lineage>
</organism>
<name>A0A250I8Y8_9BACT</name>
<keyword evidence="2" id="KW-1185">Reference proteome</keyword>
<dbReference type="EMBL" id="CP022163">
    <property type="protein sequence ID" value="ATB27622.1"/>
    <property type="molecule type" value="Genomic_DNA"/>
</dbReference>
<dbReference type="RefSeq" id="WP_095976401.1">
    <property type="nucleotide sequence ID" value="NZ_CP022163.1"/>
</dbReference>
<dbReference type="OrthoDB" id="9884638at2"/>
<accession>A0A250I8Y8</accession>
<sequence>MNELPPAKKNTEAKALVERLVSHLKPEAEAFCYLEKYLDLPTFVYEPGETPDFKREGVYLVTGDLELPEAVLNDLEHRQYIFVAGNLHCRELWTSGWIFVEGTLRADRVVGQSGCNNMLVCDTLVVGELIERGHSMSVLGELKAGVFYSSHGMVTSKNEATQHPETPDREVFLPELLDEEGQVDWNKWYEYIESGRRWHR</sequence>
<evidence type="ECO:0000313" key="1">
    <source>
        <dbReference type="EMBL" id="ATB27622.1"/>
    </source>
</evidence>
<dbReference type="KEGG" id="mbd:MEBOL_001066"/>
<dbReference type="AlphaFoldDB" id="A0A250I8Y8"/>
<protein>
    <submittedName>
        <fullName evidence="1">Uncharacterized protein</fullName>
    </submittedName>
</protein>
<dbReference type="Proteomes" id="UP000217289">
    <property type="component" value="Chromosome"/>
</dbReference>